<evidence type="ECO:0000256" key="2">
    <source>
        <dbReference type="ARBA" id="ARBA00022849"/>
    </source>
</evidence>
<comment type="caution">
    <text evidence="8">The sequence shown here is derived from an EMBL/GenBank/DDBJ whole genome shotgun (WGS) entry which is preliminary data.</text>
</comment>
<dbReference type="EMBL" id="JACANG010000002">
    <property type="protein sequence ID" value="MDM1717770.1"/>
    <property type="molecule type" value="Genomic_DNA"/>
</dbReference>
<comment type="catalytic activity">
    <reaction evidence="7">
        <text>[glutaredoxin]-dithiol + arsenate + glutathione + H(+) = glutathionyl-S-S-[glutaredoxin] + arsenite + H2O</text>
        <dbReference type="Rhea" id="RHEA:22016"/>
        <dbReference type="Rhea" id="RHEA-COMP:10729"/>
        <dbReference type="Rhea" id="RHEA-COMP:17668"/>
        <dbReference type="ChEBI" id="CHEBI:15377"/>
        <dbReference type="ChEBI" id="CHEBI:15378"/>
        <dbReference type="ChEBI" id="CHEBI:29242"/>
        <dbReference type="ChEBI" id="CHEBI:29950"/>
        <dbReference type="ChEBI" id="CHEBI:48597"/>
        <dbReference type="ChEBI" id="CHEBI:57925"/>
        <dbReference type="ChEBI" id="CHEBI:146199"/>
        <dbReference type="EC" id="1.20.4.1"/>
    </reaction>
</comment>
<dbReference type="CDD" id="cd03034">
    <property type="entry name" value="ArsC_ArsC"/>
    <property type="match status" value="1"/>
</dbReference>
<dbReference type="Pfam" id="PF03960">
    <property type="entry name" value="ArsC"/>
    <property type="match status" value="1"/>
</dbReference>
<dbReference type="InterPro" id="IPR006660">
    <property type="entry name" value="Arsenate_reductase-like"/>
</dbReference>
<proteinExistence type="inferred from homology"/>
<evidence type="ECO:0000256" key="4">
    <source>
        <dbReference type="ARBA" id="ARBA00038969"/>
    </source>
</evidence>
<evidence type="ECO:0000256" key="1">
    <source>
        <dbReference type="ARBA" id="ARBA00007198"/>
    </source>
</evidence>
<dbReference type="InterPro" id="IPR036249">
    <property type="entry name" value="Thioredoxin-like_sf"/>
</dbReference>
<evidence type="ECO:0000313" key="8">
    <source>
        <dbReference type="EMBL" id="MDM1717770.1"/>
    </source>
</evidence>
<dbReference type="Gene3D" id="3.40.30.10">
    <property type="entry name" value="Glutaredoxin"/>
    <property type="match status" value="1"/>
</dbReference>
<dbReference type="AlphaFoldDB" id="A0AB35LY76"/>
<sequence>MSNTIKIFHNPACGTSRNTLELIRNTGQEPEIIEYLKTPPTQAELTSMIQQAGLSVRDAIRKNVEPYEQLQLEGSSHSDAELIALMVEHPILINRPFVVTELGVKLCRPSELVLDLLTQPQLKSFSKEDGEVVIDKHGQRVR</sequence>
<comment type="similarity">
    <text evidence="1 6 7">Belongs to the ArsC family.</text>
</comment>
<evidence type="ECO:0000256" key="3">
    <source>
        <dbReference type="ARBA" id="ARBA00023002"/>
    </source>
</evidence>
<evidence type="ECO:0000256" key="5">
    <source>
        <dbReference type="ARBA" id="ARBA00039879"/>
    </source>
</evidence>
<dbReference type="NCBIfam" id="TIGR00014">
    <property type="entry name" value="arsC"/>
    <property type="match status" value="1"/>
</dbReference>
<dbReference type="RefSeq" id="WP_004972934.1">
    <property type="nucleotide sequence ID" value="NZ_BBNL01000010.1"/>
</dbReference>
<reference evidence="8" key="1">
    <citation type="submission" date="2020-06" db="EMBL/GenBank/DDBJ databases">
        <authorList>
            <person name="Dong N."/>
        </authorList>
    </citation>
    <scope>NUCLEOTIDE SEQUENCE</scope>
    <source>
        <strain evidence="8">DF49-4</strain>
    </source>
</reference>
<dbReference type="GO" id="GO:0046685">
    <property type="term" value="P:response to arsenic-containing substance"/>
    <property type="evidence" value="ECO:0007669"/>
    <property type="project" value="UniProtKB-KW"/>
</dbReference>
<dbReference type="GO" id="GO:0008794">
    <property type="term" value="F:arsenate reductase (glutaredoxin) activity"/>
    <property type="evidence" value="ECO:0007669"/>
    <property type="project" value="UniProtKB-UniRule"/>
</dbReference>
<dbReference type="PROSITE" id="PS51353">
    <property type="entry name" value="ARSC"/>
    <property type="match status" value="1"/>
</dbReference>
<accession>A0AB35LY76</accession>
<evidence type="ECO:0000256" key="6">
    <source>
        <dbReference type="PROSITE-ProRule" id="PRU01282"/>
    </source>
</evidence>
<dbReference type="Proteomes" id="UP001174419">
    <property type="component" value="Unassembled WGS sequence"/>
</dbReference>
<dbReference type="PANTHER" id="PTHR30041:SF5">
    <property type="entry name" value="ARSENATE REDUCTASE-RELATED"/>
    <property type="match status" value="1"/>
</dbReference>
<dbReference type="InterPro" id="IPR006659">
    <property type="entry name" value="Arsenate_reductase"/>
</dbReference>
<reference evidence="8" key="2">
    <citation type="journal article" date="2022" name="Sci. Total Environ.">
        <title>Prevalence, transmission, and molecular epidemiology of tet(X)-positive bacteria among humans, animals, and environmental niches in China: An epidemiological, and genomic-based study.</title>
        <authorList>
            <person name="Dong N."/>
            <person name="Zeng Y."/>
            <person name="Cai C."/>
            <person name="Sun C."/>
            <person name="Lu J."/>
            <person name="Liu C."/>
            <person name="Zhou H."/>
            <person name="Sun Q."/>
            <person name="Shu L."/>
            <person name="Wang H."/>
            <person name="Wang Y."/>
            <person name="Wang S."/>
            <person name="Wu C."/>
            <person name="Chan E.W."/>
            <person name="Chen G."/>
            <person name="Shen Z."/>
            <person name="Chen S."/>
            <person name="Zhang R."/>
        </authorList>
    </citation>
    <scope>NUCLEOTIDE SEQUENCE</scope>
    <source>
        <strain evidence="8">DF49-4</strain>
    </source>
</reference>
<evidence type="ECO:0000313" key="9">
    <source>
        <dbReference type="Proteomes" id="UP001174419"/>
    </source>
</evidence>
<gene>
    <name evidence="8" type="primary">arsC</name>
    <name evidence="8" type="ORF">HX110_01145</name>
</gene>
<protein>
    <recommendedName>
        <fullName evidence="5 7">Arsenate reductase</fullName>
        <ecNumber evidence="4 7">1.20.4.1</ecNumber>
    </recommendedName>
</protein>
<dbReference type="PANTHER" id="PTHR30041">
    <property type="entry name" value="ARSENATE REDUCTASE"/>
    <property type="match status" value="1"/>
</dbReference>
<evidence type="ECO:0000256" key="7">
    <source>
        <dbReference type="RuleBase" id="RU362029"/>
    </source>
</evidence>
<name>A0AB35LY76_9GAMM</name>
<keyword evidence="2" id="KW-0059">Arsenical resistance</keyword>
<organism evidence="8 9">
    <name type="scientific">Acinetobacter towneri</name>
    <dbReference type="NCBI Taxonomy" id="202956"/>
    <lineage>
        <taxon>Bacteria</taxon>
        <taxon>Pseudomonadati</taxon>
        <taxon>Pseudomonadota</taxon>
        <taxon>Gammaproteobacteria</taxon>
        <taxon>Moraxellales</taxon>
        <taxon>Moraxellaceae</taxon>
        <taxon>Acinetobacter</taxon>
    </lineage>
</organism>
<dbReference type="SUPFAM" id="SSF52833">
    <property type="entry name" value="Thioredoxin-like"/>
    <property type="match status" value="1"/>
</dbReference>
<dbReference type="EC" id="1.20.4.1" evidence="4 7"/>
<keyword evidence="3 7" id="KW-0560">Oxidoreductase</keyword>